<dbReference type="Proteomes" id="UP000525298">
    <property type="component" value="Unassembled WGS sequence"/>
</dbReference>
<evidence type="ECO:0000256" key="8">
    <source>
        <dbReference type="SAM" id="MobiDB-lite"/>
    </source>
</evidence>
<dbReference type="GO" id="GO:0008097">
    <property type="term" value="F:5S rRNA binding"/>
    <property type="evidence" value="ECO:0007669"/>
    <property type="project" value="TreeGrafter"/>
</dbReference>
<comment type="function">
    <text evidence="7">This is one of the proteins that bind and probably mediate the attachment of the 5S RNA into the large ribosomal subunit, where it forms part of the central protuberance.</text>
</comment>
<dbReference type="InterPro" id="IPR004389">
    <property type="entry name" value="Ribosomal_uL18_bac-type"/>
</dbReference>
<dbReference type="GO" id="GO:0022625">
    <property type="term" value="C:cytosolic large ribosomal subunit"/>
    <property type="evidence" value="ECO:0007669"/>
    <property type="project" value="TreeGrafter"/>
</dbReference>
<proteinExistence type="inferred from homology"/>
<comment type="caution">
    <text evidence="9">The sequence shown here is derived from an EMBL/GenBank/DDBJ whole genome shotgun (WGS) entry which is preliminary data.</text>
</comment>
<organism evidence="9 10">
    <name type="scientific">Desulfosalsimonas propionicica</name>
    <dbReference type="NCBI Taxonomy" id="332175"/>
    <lineage>
        <taxon>Bacteria</taxon>
        <taxon>Pseudomonadati</taxon>
        <taxon>Thermodesulfobacteriota</taxon>
        <taxon>Desulfobacteria</taxon>
        <taxon>Desulfobacterales</taxon>
        <taxon>Desulfosalsimonadaceae</taxon>
        <taxon>Desulfosalsimonas</taxon>
    </lineage>
</organism>
<dbReference type="GO" id="GO:0003735">
    <property type="term" value="F:structural constituent of ribosome"/>
    <property type="evidence" value="ECO:0007669"/>
    <property type="project" value="InterPro"/>
</dbReference>
<evidence type="ECO:0000256" key="4">
    <source>
        <dbReference type="ARBA" id="ARBA00022980"/>
    </source>
</evidence>
<dbReference type="HAMAP" id="MF_01337_B">
    <property type="entry name" value="Ribosomal_uL18_B"/>
    <property type="match status" value="1"/>
</dbReference>
<evidence type="ECO:0000256" key="6">
    <source>
        <dbReference type="ARBA" id="ARBA00035197"/>
    </source>
</evidence>
<dbReference type="Gene3D" id="3.30.420.100">
    <property type="match status" value="1"/>
</dbReference>
<protein>
    <recommendedName>
        <fullName evidence="6 7">Large ribosomal subunit protein uL18</fullName>
    </recommendedName>
</protein>
<dbReference type="GO" id="GO:0006412">
    <property type="term" value="P:translation"/>
    <property type="evidence" value="ECO:0007669"/>
    <property type="project" value="UniProtKB-UniRule"/>
</dbReference>
<evidence type="ECO:0000313" key="9">
    <source>
        <dbReference type="EMBL" id="MBA2881947.1"/>
    </source>
</evidence>
<dbReference type="CDD" id="cd00432">
    <property type="entry name" value="Ribosomal_L18_L5e"/>
    <property type="match status" value="1"/>
</dbReference>
<gene>
    <name evidence="7" type="primary">rplR</name>
    <name evidence="9" type="ORF">HNR65_002281</name>
</gene>
<keyword evidence="10" id="KW-1185">Reference proteome</keyword>
<keyword evidence="3 7" id="KW-0694">RNA-binding</keyword>
<dbReference type="Pfam" id="PF00861">
    <property type="entry name" value="Ribosomal_L18p"/>
    <property type="match status" value="1"/>
</dbReference>
<comment type="subunit">
    <text evidence="7">Part of the 50S ribosomal subunit; part of the 5S rRNA/L5/L18/L25 subcomplex. Contacts the 5S and 23S rRNAs.</text>
</comment>
<dbReference type="NCBIfam" id="TIGR00060">
    <property type="entry name" value="L18_bact"/>
    <property type="match status" value="1"/>
</dbReference>
<sequence>MGSTQKREAMRIKRKKRIRKKVQGTPQRPRLTVFRSARHIYAQIIDDTRGETLASASTMEKQVRDQGKYENKVAAADEIGKLLAQRASGKGITSVVFDRNGYMYHGRVRAVSEAARKNGLDF</sequence>
<evidence type="ECO:0000256" key="2">
    <source>
        <dbReference type="ARBA" id="ARBA00022730"/>
    </source>
</evidence>
<dbReference type="PANTHER" id="PTHR12899">
    <property type="entry name" value="39S RIBOSOMAL PROTEIN L18, MITOCHONDRIAL"/>
    <property type="match status" value="1"/>
</dbReference>
<dbReference type="InterPro" id="IPR005484">
    <property type="entry name" value="Ribosomal_uL18_bac/plant/anim"/>
</dbReference>
<evidence type="ECO:0000313" key="10">
    <source>
        <dbReference type="Proteomes" id="UP000525298"/>
    </source>
</evidence>
<dbReference type="InterPro" id="IPR057268">
    <property type="entry name" value="Ribosomal_L18"/>
</dbReference>
<evidence type="ECO:0000256" key="1">
    <source>
        <dbReference type="ARBA" id="ARBA00007116"/>
    </source>
</evidence>
<dbReference type="FunFam" id="3.30.420.100:FF:000001">
    <property type="entry name" value="50S ribosomal protein L18"/>
    <property type="match status" value="1"/>
</dbReference>
<accession>A0A7W0CA38</accession>
<evidence type="ECO:0000256" key="5">
    <source>
        <dbReference type="ARBA" id="ARBA00023274"/>
    </source>
</evidence>
<feature type="compositionally biased region" description="Basic and acidic residues" evidence="8">
    <location>
        <begin position="1"/>
        <end position="11"/>
    </location>
</feature>
<dbReference type="EMBL" id="JACDUS010000006">
    <property type="protein sequence ID" value="MBA2881947.1"/>
    <property type="molecule type" value="Genomic_DNA"/>
</dbReference>
<evidence type="ECO:0000256" key="3">
    <source>
        <dbReference type="ARBA" id="ARBA00022884"/>
    </source>
</evidence>
<feature type="compositionally biased region" description="Basic residues" evidence="8">
    <location>
        <begin position="12"/>
        <end position="22"/>
    </location>
</feature>
<keyword evidence="4 7" id="KW-0689">Ribosomal protein</keyword>
<feature type="region of interest" description="Disordered" evidence="8">
    <location>
        <begin position="1"/>
        <end position="27"/>
    </location>
</feature>
<evidence type="ECO:0000256" key="7">
    <source>
        <dbReference type="HAMAP-Rule" id="MF_01337"/>
    </source>
</evidence>
<dbReference type="RefSeq" id="WP_181551601.1">
    <property type="nucleotide sequence ID" value="NZ_JACDUS010000006.1"/>
</dbReference>
<dbReference type="PANTHER" id="PTHR12899:SF3">
    <property type="entry name" value="LARGE RIBOSOMAL SUBUNIT PROTEIN UL18M"/>
    <property type="match status" value="1"/>
</dbReference>
<name>A0A7W0CA38_9BACT</name>
<keyword evidence="2 7" id="KW-0699">rRNA-binding</keyword>
<reference evidence="9 10" key="1">
    <citation type="submission" date="2020-07" db="EMBL/GenBank/DDBJ databases">
        <title>Genomic Encyclopedia of Type Strains, Phase IV (KMG-IV): sequencing the most valuable type-strain genomes for metagenomic binning, comparative biology and taxonomic classification.</title>
        <authorList>
            <person name="Goeker M."/>
        </authorList>
    </citation>
    <scope>NUCLEOTIDE SEQUENCE [LARGE SCALE GENOMIC DNA]</scope>
    <source>
        <strain evidence="9 10">DSM 17721</strain>
    </source>
</reference>
<dbReference type="SUPFAM" id="SSF53137">
    <property type="entry name" value="Translational machinery components"/>
    <property type="match status" value="1"/>
</dbReference>
<comment type="similarity">
    <text evidence="1 7">Belongs to the universal ribosomal protein uL18 family.</text>
</comment>
<keyword evidence="5 7" id="KW-0687">Ribonucleoprotein</keyword>
<dbReference type="AlphaFoldDB" id="A0A7W0CA38"/>